<name>A0A2Z6PD88_TRISU</name>
<gene>
    <name evidence="2" type="ORF">TSUD_131170</name>
</gene>
<keyword evidence="1" id="KW-0812">Transmembrane</keyword>
<keyword evidence="3" id="KW-1185">Reference proteome</keyword>
<keyword evidence="1" id="KW-0472">Membrane</keyword>
<dbReference type="AlphaFoldDB" id="A0A2Z6PD88"/>
<evidence type="ECO:0000313" key="3">
    <source>
        <dbReference type="Proteomes" id="UP000242715"/>
    </source>
</evidence>
<reference evidence="3" key="1">
    <citation type="journal article" date="2017" name="Front. Plant Sci.">
        <title>Climate Clever Clovers: New Paradigm to Reduce the Environmental Footprint of Ruminants by Breeding Low Methanogenic Forages Utilizing Haplotype Variation.</title>
        <authorList>
            <person name="Kaur P."/>
            <person name="Appels R."/>
            <person name="Bayer P.E."/>
            <person name="Keeble-Gagnere G."/>
            <person name="Wang J."/>
            <person name="Hirakawa H."/>
            <person name="Shirasawa K."/>
            <person name="Vercoe P."/>
            <person name="Stefanova K."/>
            <person name="Durmic Z."/>
            <person name="Nichols P."/>
            <person name="Revell C."/>
            <person name="Isobe S.N."/>
            <person name="Edwards D."/>
            <person name="Erskine W."/>
        </authorList>
    </citation>
    <scope>NUCLEOTIDE SEQUENCE [LARGE SCALE GENOMIC DNA]</scope>
    <source>
        <strain evidence="3">cv. Daliak</strain>
    </source>
</reference>
<keyword evidence="1" id="KW-1133">Transmembrane helix</keyword>
<accession>A0A2Z6PD88</accession>
<proteinExistence type="predicted"/>
<dbReference type="EMBL" id="DF973932">
    <property type="protein sequence ID" value="GAU42689.1"/>
    <property type="molecule type" value="Genomic_DNA"/>
</dbReference>
<evidence type="ECO:0000256" key="1">
    <source>
        <dbReference type="SAM" id="Phobius"/>
    </source>
</evidence>
<feature type="transmembrane region" description="Helical" evidence="1">
    <location>
        <begin position="49"/>
        <end position="70"/>
    </location>
</feature>
<feature type="transmembrane region" description="Helical" evidence="1">
    <location>
        <begin position="12"/>
        <end position="37"/>
    </location>
</feature>
<sequence length="96" mass="10736">MVLVCPDLWVLAWMGSVFWSFQAWLGSVWVPLVVLVFHRQLWWYGWCGVTFWLGHPFVLLWCFGFLPLVFCVCDVVVVGSGVALLAASSASVTLVG</sequence>
<protein>
    <recommendedName>
        <fullName evidence="4">Transmembrane protein</fullName>
    </recommendedName>
</protein>
<evidence type="ECO:0008006" key="4">
    <source>
        <dbReference type="Google" id="ProtNLM"/>
    </source>
</evidence>
<evidence type="ECO:0000313" key="2">
    <source>
        <dbReference type="EMBL" id="GAU42689.1"/>
    </source>
</evidence>
<dbReference type="Proteomes" id="UP000242715">
    <property type="component" value="Unassembled WGS sequence"/>
</dbReference>
<organism evidence="2 3">
    <name type="scientific">Trifolium subterraneum</name>
    <name type="common">Subterranean clover</name>
    <dbReference type="NCBI Taxonomy" id="3900"/>
    <lineage>
        <taxon>Eukaryota</taxon>
        <taxon>Viridiplantae</taxon>
        <taxon>Streptophyta</taxon>
        <taxon>Embryophyta</taxon>
        <taxon>Tracheophyta</taxon>
        <taxon>Spermatophyta</taxon>
        <taxon>Magnoliopsida</taxon>
        <taxon>eudicotyledons</taxon>
        <taxon>Gunneridae</taxon>
        <taxon>Pentapetalae</taxon>
        <taxon>rosids</taxon>
        <taxon>fabids</taxon>
        <taxon>Fabales</taxon>
        <taxon>Fabaceae</taxon>
        <taxon>Papilionoideae</taxon>
        <taxon>50 kb inversion clade</taxon>
        <taxon>NPAAA clade</taxon>
        <taxon>Hologalegina</taxon>
        <taxon>IRL clade</taxon>
        <taxon>Trifolieae</taxon>
        <taxon>Trifolium</taxon>
    </lineage>
</organism>